<evidence type="ECO:0000256" key="2">
    <source>
        <dbReference type="ARBA" id="ARBA00022679"/>
    </source>
</evidence>
<dbReference type="EMBL" id="CZQA01000001">
    <property type="protein sequence ID" value="CUS32212.1"/>
    <property type="molecule type" value="Genomic_DNA"/>
</dbReference>
<dbReference type="SUPFAM" id="SSF52540">
    <property type="entry name" value="P-loop containing nucleoside triphosphate hydrolases"/>
    <property type="match status" value="1"/>
</dbReference>
<dbReference type="EC" id="2.7.4.-" evidence="5"/>
<dbReference type="InterPro" id="IPR027417">
    <property type="entry name" value="P-loop_NTPase"/>
</dbReference>
<dbReference type="NCBIfam" id="TIGR03709">
    <property type="entry name" value="PPK2_rel_1"/>
    <property type="match status" value="1"/>
</dbReference>
<evidence type="ECO:0000256" key="3">
    <source>
        <dbReference type="ARBA" id="ARBA00022777"/>
    </source>
</evidence>
<keyword evidence="3 5" id="KW-0418">Kinase</keyword>
<dbReference type="PIRSF" id="PIRSF028756">
    <property type="entry name" value="PPK2_prd"/>
    <property type="match status" value="1"/>
</dbReference>
<gene>
    <name evidence="5" type="ORF">COMA1_10505</name>
</gene>
<feature type="domain" description="Polyphosphate kinase-2-related" evidence="4">
    <location>
        <begin position="41"/>
        <end position="265"/>
    </location>
</feature>
<protein>
    <submittedName>
        <fullName evidence="5">Putative Polyphosphate kinase 2</fullName>
        <ecNumber evidence="5">2.7.4.-</ecNumber>
    </submittedName>
</protein>
<dbReference type="STRING" id="1742972.COMA1_10505"/>
<dbReference type="PANTHER" id="PTHR34383:SF3">
    <property type="entry name" value="POLYPHOSPHATE:AMP PHOSPHOTRANSFERASE"/>
    <property type="match status" value="1"/>
</dbReference>
<evidence type="ECO:0000259" key="4">
    <source>
        <dbReference type="Pfam" id="PF03976"/>
    </source>
</evidence>
<proteinExistence type="inferred from homology"/>
<sequence length="281" mass="32080">MITTTKEGPLKRYGVKAGCKLSLRGYDPDDTGDYKKNDQGKAKAKAETAKLIARLDGLQERLYANATRSLLIVLQGMDTSGKDGTIKSVMSGVNPQGCKVVAFKAPSKDELAHDFLWRVHREVPPKGYIGIFNRSHYEDVLITRVHGWVSDKVVKRRFDQIKEFEELLTESGTAILKLFLHISKDEQKERLEARIADPEKRWKWNSGDLEERKLWEDYLKAFEDVISATSTDCAPWYIVPANRKWYRNLVVAERIVNVLEDMKLKTPPAPDGVDFTKLRIV</sequence>
<evidence type="ECO:0000313" key="5">
    <source>
        <dbReference type="EMBL" id="CUS32212.1"/>
    </source>
</evidence>
<dbReference type="PANTHER" id="PTHR34383">
    <property type="entry name" value="POLYPHOSPHATE:AMP PHOSPHOTRANSFERASE-RELATED"/>
    <property type="match status" value="1"/>
</dbReference>
<dbReference type="InterPro" id="IPR016898">
    <property type="entry name" value="Polyphosphate_phosphotransfera"/>
</dbReference>
<organism evidence="5 6">
    <name type="scientific">Candidatus Nitrospira nitrosa</name>
    <dbReference type="NCBI Taxonomy" id="1742972"/>
    <lineage>
        <taxon>Bacteria</taxon>
        <taxon>Pseudomonadati</taxon>
        <taxon>Nitrospirota</taxon>
        <taxon>Nitrospiria</taxon>
        <taxon>Nitrospirales</taxon>
        <taxon>Nitrospiraceae</taxon>
        <taxon>Nitrospira</taxon>
    </lineage>
</organism>
<evidence type="ECO:0000256" key="1">
    <source>
        <dbReference type="ARBA" id="ARBA00009924"/>
    </source>
</evidence>
<dbReference type="Gene3D" id="3.40.50.300">
    <property type="entry name" value="P-loop containing nucleotide triphosphate hydrolases"/>
    <property type="match status" value="1"/>
</dbReference>
<comment type="similarity">
    <text evidence="1">Belongs to the polyphosphate kinase 2 (PPK2) family. Class I subfamily.</text>
</comment>
<name>A0A0S4L8S0_9BACT</name>
<dbReference type="InterPro" id="IPR022300">
    <property type="entry name" value="PPK2-rel_1"/>
</dbReference>
<keyword evidence="2 5" id="KW-0808">Transferase</keyword>
<keyword evidence="6" id="KW-1185">Reference proteome</keyword>
<dbReference type="Pfam" id="PF03976">
    <property type="entry name" value="PPK2"/>
    <property type="match status" value="1"/>
</dbReference>
<dbReference type="AlphaFoldDB" id="A0A0S4L8S0"/>
<dbReference type="InterPro" id="IPR022488">
    <property type="entry name" value="PPK2-related"/>
</dbReference>
<dbReference type="GO" id="GO:0008976">
    <property type="term" value="F:polyphosphate kinase activity"/>
    <property type="evidence" value="ECO:0007669"/>
    <property type="project" value="InterPro"/>
</dbReference>
<evidence type="ECO:0000313" key="6">
    <source>
        <dbReference type="Proteomes" id="UP000199032"/>
    </source>
</evidence>
<dbReference type="GO" id="GO:0006797">
    <property type="term" value="P:polyphosphate metabolic process"/>
    <property type="evidence" value="ECO:0007669"/>
    <property type="project" value="InterPro"/>
</dbReference>
<accession>A0A0S4L8S0</accession>
<reference evidence="5 6" key="1">
    <citation type="submission" date="2015-10" db="EMBL/GenBank/DDBJ databases">
        <authorList>
            <person name="Gilbert D.G."/>
        </authorList>
    </citation>
    <scope>NUCLEOTIDE SEQUENCE [LARGE SCALE GENOMIC DNA]</scope>
    <source>
        <strain evidence="5">COMA1</strain>
    </source>
</reference>
<dbReference type="Proteomes" id="UP000199032">
    <property type="component" value="Unassembled WGS sequence"/>
</dbReference>